<gene>
    <name evidence="2" type="ORF">AAH17_04785</name>
    <name evidence="3" type="ORF">AAH24_01455</name>
    <name evidence="1" type="ORF">BVH53_00810</name>
</gene>
<proteinExistence type="predicted"/>
<dbReference type="SUPFAM" id="SSF103190">
    <property type="entry name" value="Sensory domain-like"/>
    <property type="match status" value="1"/>
</dbReference>
<dbReference type="InterPro" id="IPR029151">
    <property type="entry name" value="Sensor-like_sf"/>
</dbReference>
<evidence type="ECO:0000313" key="2">
    <source>
        <dbReference type="EMBL" id="EAK0452969.1"/>
    </source>
</evidence>
<reference evidence="3 4" key="1">
    <citation type="submission" date="2018-05" db="EMBL/GenBank/DDBJ databases">
        <authorList>
            <consortium name="PulseNet: The National Subtyping Network for Foodborne Disease Surveillance"/>
            <person name="Tarr C.L."/>
            <person name="Trees E."/>
            <person name="Katz L.S."/>
            <person name="Carleton-Romer H.A."/>
            <person name="Stroika S."/>
            <person name="Kucerova Z."/>
            <person name="Roache K.F."/>
            <person name="Sabol A.L."/>
            <person name="Besser J."/>
            <person name="Gerner-Smidt P."/>
        </authorList>
    </citation>
    <scope>NUCLEOTIDE SEQUENCE</scope>
    <source>
        <strain evidence="2">2014D-0197</strain>
        <strain evidence="1 4">2016D-0221</strain>
        <strain evidence="3">D4313</strain>
    </source>
</reference>
<dbReference type="EMBL" id="AACCXK010000006">
    <property type="protein sequence ID" value="EAK0452969.1"/>
    <property type="molecule type" value="Genomic_DNA"/>
</dbReference>
<protein>
    <submittedName>
        <fullName evidence="3">Uncharacterized protein</fullName>
    </submittedName>
</protein>
<organism evidence="3">
    <name type="scientific">Campylobacter fetus</name>
    <dbReference type="NCBI Taxonomy" id="196"/>
    <lineage>
        <taxon>Bacteria</taxon>
        <taxon>Pseudomonadati</taxon>
        <taxon>Campylobacterota</taxon>
        <taxon>Epsilonproteobacteria</taxon>
        <taxon>Campylobacterales</taxon>
        <taxon>Campylobacteraceae</taxon>
        <taxon>Campylobacter</taxon>
    </lineage>
</organism>
<accession>A0A5L9WQZ1</accession>
<name>A0A5L9WQZ1_CAMFE</name>
<dbReference type="EMBL" id="AABQDW010000001">
    <property type="protein sequence ID" value="EAI5407255.1"/>
    <property type="molecule type" value="Genomic_DNA"/>
</dbReference>
<dbReference type="AlphaFoldDB" id="A0A5L9WQZ1"/>
<evidence type="ECO:0000313" key="3">
    <source>
        <dbReference type="EMBL" id="EAK0468042.1"/>
    </source>
</evidence>
<evidence type="ECO:0000313" key="4">
    <source>
        <dbReference type="Proteomes" id="UP000557842"/>
    </source>
</evidence>
<dbReference type="CDD" id="cd12913">
    <property type="entry name" value="PDC1_MCP_like"/>
    <property type="match status" value="1"/>
</dbReference>
<dbReference type="EMBL" id="AACCXM010000001">
    <property type="protein sequence ID" value="EAK0468042.1"/>
    <property type="molecule type" value="Genomic_DNA"/>
</dbReference>
<dbReference type="Proteomes" id="UP000557842">
    <property type="component" value="Unassembled WGS sequence"/>
</dbReference>
<evidence type="ECO:0000313" key="1">
    <source>
        <dbReference type="EMBL" id="EAI5407255.1"/>
    </source>
</evidence>
<sequence>MPKNKRNRLISSIEHLSNIIESDNQDYMNENIEFLLSTIDKTSNLTLIYMVLDNNGMMYSTGGIKGLLASTFDARERKRYTSAKNANKLIITEPYTNAYNNLVSISAVKPIYIKGKFIGVLGADMDNVAFKSLVNYL</sequence>
<dbReference type="Pfam" id="PF22673">
    <property type="entry name" value="MCP-like_PDC_1"/>
    <property type="match status" value="1"/>
</dbReference>
<comment type="caution">
    <text evidence="3">The sequence shown here is derived from an EMBL/GenBank/DDBJ whole genome shotgun (WGS) entry which is preliminary data.</text>
</comment>
<dbReference type="Gene3D" id="3.30.450.20">
    <property type="entry name" value="PAS domain"/>
    <property type="match status" value="1"/>
</dbReference>